<name>A0A1H6EIE9_9ACTN</name>
<dbReference type="SUPFAM" id="SSF53335">
    <property type="entry name" value="S-adenosyl-L-methionine-dependent methyltransferases"/>
    <property type="match status" value="1"/>
</dbReference>
<keyword evidence="2" id="KW-0830">Ubiquinone</keyword>
<keyword evidence="2" id="KW-0808">Transferase</keyword>
<dbReference type="Gene3D" id="3.40.50.150">
    <property type="entry name" value="Vaccinia Virus protein VP39"/>
    <property type="match status" value="1"/>
</dbReference>
<dbReference type="InterPro" id="IPR013216">
    <property type="entry name" value="Methyltransf_11"/>
</dbReference>
<gene>
    <name evidence="2" type="ORF">SAMN05444920_110174</name>
</gene>
<keyword evidence="2" id="KW-0489">Methyltransferase</keyword>
<dbReference type="Proteomes" id="UP000236732">
    <property type="component" value="Unassembled WGS sequence"/>
</dbReference>
<evidence type="ECO:0000313" key="3">
    <source>
        <dbReference type="Proteomes" id="UP000236732"/>
    </source>
</evidence>
<dbReference type="CDD" id="cd02440">
    <property type="entry name" value="AdoMet_MTases"/>
    <property type="match status" value="1"/>
</dbReference>
<dbReference type="InterPro" id="IPR029063">
    <property type="entry name" value="SAM-dependent_MTases_sf"/>
</dbReference>
<reference evidence="2 3" key="1">
    <citation type="submission" date="2016-10" db="EMBL/GenBank/DDBJ databases">
        <authorList>
            <person name="de Groot N.N."/>
        </authorList>
    </citation>
    <scope>NUCLEOTIDE SEQUENCE [LARGE SCALE GENOMIC DNA]</scope>
    <source>
        <strain evidence="2 3">CGMCC 4.7037</strain>
    </source>
</reference>
<dbReference type="OrthoDB" id="9805171at2"/>
<sequence>MARDPEQDSMIYDDTTAAAYDRGRWLRAGDIDRWMAAARVYLPDAGGRVLDLGAGTGRFTAALARACGATVVACEPSEAMRAACRAANPGTPVVAGTAQAVPFQDAAFDALWASMVLHHVQDLPAFATSARRVLRAGGHLLVRGGFGPVEELPLYRYFPEAWAVELLPLDRITEVLAAAGIERVDHLKVEQVLAESADEFVERVRTRSLSNLAKLPEDVFQRGLRALERGGVPGRVVEELDLVVFRRQGPALR</sequence>
<dbReference type="AlphaFoldDB" id="A0A1H6EIE9"/>
<feature type="domain" description="Methyltransferase type 11" evidence="1">
    <location>
        <begin position="50"/>
        <end position="142"/>
    </location>
</feature>
<dbReference type="Pfam" id="PF08241">
    <property type="entry name" value="Methyltransf_11"/>
    <property type="match status" value="1"/>
</dbReference>
<keyword evidence="3" id="KW-1185">Reference proteome</keyword>
<dbReference type="GO" id="GO:0032259">
    <property type="term" value="P:methylation"/>
    <property type="evidence" value="ECO:0007669"/>
    <property type="project" value="UniProtKB-KW"/>
</dbReference>
<protein>
    <submittedName>
        <fullName evidence="2">Ubiquinone/menaquinone biosynthesis C-methylase UbiE</fullName>
    </submittedName>
</protein>
<proteinExistence type="predicted"/>
<dbReference type="PANTHER" id="PTHR43464">
    <property type="entry name" value="METHYLTRANSFERASE"/>
    <property type="match status" value="1"/>
</dbReference>
<dbReference type="EMBL" id="FNVT01000010">
    <property type="protein sequence ID" value="SEG96981.1"/>
    <property type="molecule type" value="Genomic_DNA"/>
</dbReference>
<organism evidence="2 3">
    <name type="scientific">Nonomuraea solani</name>
    <dbReference type="NCBI Taxonomy" id="1144553"/>
    <lineage>
        <taxon>Bacteria</taxon>
        <taxon>Bacillati</taxon>
        <taxon>Actinomycetota</taxon>
        <taxon>Actinomycetes</taxon>
        <taxon>Streptosporangiales</taxon>
        <taxon>Streptosporangiaceae</taxon>
        <taxon>Nonomuraea</taxon>
    </lineage>
</organism>
<dbReference type="RefSeq" id="WP_103959766.1">
    <property type="nucleotide sequence ID" value="NZ_FNVT01000010.1"/>
</dbReference>
<dbReference type="GO" id="GO:0008757">
    <property type="term" value="F:S-adenosylmethionine-dependent methyltransferase activity"/>
    <property type="evidence" value="ECO:0007669"/>
    <property type="project" value="InterPro"/>
</dbReference>
<accession>A0A1H6EIE9</accession>
<evidence type="ECO:0000313" key="2">
    <source>
        <dbReference type="EMBL" id="SEG96981.1"/>
    </source>
</evidence>
<evidence type="ECO:0000259" key="1">
    <source>
        <dbReference type="Pfam" id="PF08241"/>
    </source>
</evidence>